<evidence type="ECO:0000313" key="3">
    <source>
        <dbReference type="Proteomes" id="UP001187192"/>
    </source>
</evidence>
<feature type="compositionally biased region" description="Basic and acidic residues" evidence="1">
    <location>
        <begin position="116"/>
        <end position="130"/>
    </location>
</feature>
<accession>A0AA87ZFA9</accession>
<evidence type="ECO:0000313" key="2">
    <source>
        <dbReference type="EMBL" id="GMN23646.1"/>
    </source>
</evidence>
<dbReference type="AlphaFoldDB" id="A0AA87ZFA9"/>
<dbReference type="Proteomes" id="UP001187192">
    <property type="component" value="Unassembled WGS sequence"/>
</dbReference>
<name>A0AA87ZFA9_FICCA</name>
<feature type="compositionally biased region" description="Gly residues" evidence="1">
    <location>
        <begin position="206"/>
        <end position="221"/>
    </location>
</feature>
<gene>
    <name evidence="2" type="ORF">TIFTF001_000197</name>
</gene>
<protein>
    <submittedName>
        <fullName evidence="2">Uncharacterized protein</fullName>
    </submittedName>
</protein>
<comment type="caution">
    <text evidence="2">The sequence shown here is derived from an EMBL/GenBank/DDBJ whole genome shotgun (WGS) entry which is preliminary data.</text>
</comment>
<dbReference type="EMBL" id="BTGU01000001">
    <property type="protein sequence ID" value="GMN23646.1"/>
    <property type="molecule type" value="Genomic_DNA"/>
</dbReference>
<organism evidence="2 3">
    <name type="scientific">Ficus carica</name>
    <name type="common">Common fig</name>
    <dbReference type="NCBI Taxonomy" id="3494"/>
    <lineage>
        <taxon>Eukaryota</taxon>
        <taxon>Viridiplantae</taxon>
        <taxon>Streptophyta</taxon>
        <taxon>Embryophyta</taxon>
        <taxon>Tracheophyta</taxon>
        <taxon>Spermatophyta</taxon>
        <taxon>Magnoliopsida</taxon>
        <taxon>eudicotyledons</taxon>
        <taxon>Gunneridae</taxon>
        <taxon>Pentapetalae</taxon>
        <taxon>rosids</taxon>
        <taxon>fabids</taxon>
        <taxon>Rosales</taxon>
        <taxon>Moraceae</taxon>
        <taxon>Ficeae</taxon>
        <taxon>Ficus</taxon>
    </lineage>
</organism>
<feature type="region of interest" description="Disordered" evidence="1">
    <location>
        <begin position="111"/>
        <end position="267"/>
    </location>
</feature>
<sequence>MSETTAFCENIAAGGGADVRRRRWRRRGGVRGEGRVEGGSVKKKRPRVLVLVRGWRRERERSGLGLGEKEEKSKWWIGMLKRRWSKTVEEVAEAEEPIGAMPVLGMGRWAAGGRGAEGREERERGRERGGGRGPAREVLGGCRRPGSRAAGVGAVAGADGKVTGAGEDLGWEESYERGEGPGGGEEEGGETAALGGGEGGEKAAFVGGGGTGGRGGEGGGTASFVEGRRRRRKEANRKTTAADLGTPAGFGFGLPDDVMEMDPEIED</sequence>
<keyword evidence="3" id="KW-1185">Reference proteome</keyword>
<feature type="compositionally biased region" description="Low complexity" evidence="1">
    <location>
        <begin position="149"/>
        <end position="166"/>
    </location>
</feature>
<proteinExistence type="predicted"/>
<evidence type="ECO:0000256" key="1">
    <source>
        <dbReference type="SAM" id="MobiDB-lite"/>
    </source>
</evidence>
<feature type="compositionally biased region" description="Acidic residues" evidence="1">
    <location>
        <begin position="257"/>
        <end position="267"/>
    </location>
</feature>
<reference evidence="2" key="1">
    <citation type="submission" date="2023-07" db="EMBL/GenBank/DDBJ databases">
        <title>draft genome sequence of fig (Ficus carica).</title>
        <authorList>
            <person name="Takahashi T."/>
            <person name="Nishimura K."/>
        </authorList>
    </citation>
    <scope>NUCLEOTIDE SEQUENCE</scope>
</reference>